<accession>A0AAP0DLE0</accession>
<sequence>MEAVTASIDAQINKVTCQLREDLQKLDDILSHQPTQALTEEANLVRVAGTSCRYELITAKDVDSRISTSFDDWGFGLRGSLRNDEFGNRENSFRLFTASLRYATEHRCRVFVKVPKQSGNILGTDPLNDHNLLLEAQPLDGVLTIHTRGVPTSGQAAGIFSASLGIFPYIKI</sequence>
<dbReference type="AlphaFoldDB" id="A0AAP0DLE0"/>
<dbReference type="Proteomes" id="UP001408789">
    <property type="component" value="Unassembled WGS sequence"/>
</dbReference>
<dbReference type="EMBL" id="JBCNJP010000009">
    <property type="protein sequence ID" value="KAK9073239.1"/>
    <property type="molecule type" value="Genomic_DNA"/>
</dbReference>
<organism evidence="1 2">
    <name type="scientific">Deinandra increscens subsp. villosa</name>
    <dbReference type="NCBI Taxonomy" id="3103831"/>
    <lineage>
        <taxon>Eukaryota</taxon>
        <taxon>Viridiplantae</taxon>
        <taxon>Streptophyta</taxon>
        <taxon>Embryophyta</taxon>
        <taxon>Tracheophyta</taxon>
        <taxon>Spermatophyta</taxon>
        <taxon>Magnoliopsida</taxon>
        <taxon>eudicotyledons</taxon>
        <taxon>Gunneridae</taxon>
        <taxon>Pentapetalae</taxon>
        <taxon>asterids</taxon>
        <taxon>campanulids</taxon>
        <taxon>Asterales</taxon>
        <taxon>Asteraceae</taxon>
        <taxon>Asteroideae</taxon>
        <taxon>Heliantheae alliance</taxon>
        <taxon>Madieae</taxon>
        <taxon>Madiinae</taxon>
        <taxon>Deinandra</taxon>
    </lineage>
</organism>
<gene>
    <name evidence="1" type="ORF">SSX86_007563</name>
</gene>
<comment type="caution">
    <text evidence="1">The sequence shown here is derived from an EMBL/GenBank/DDBJ whole genome shotgun (WGS) entry which is preliminary data.</text>
</comment>
<keyword evidence="2" id="KW-1185">Reference proteome</keyword>
<proteinExistence type="predicted"/>
<evidence type="ECO:0000313" key="1">
    <source>
        <dbReference type="EMBL" id="KAK9073239.1"/>
    </source>
</evidence>
<reference evidence="1 2" key="1">
    <citation type="submission" date="2024-04" db="EMBL/GenBank/DDBJ databases">
        <title>The reference genome of an endangered Asteraceae, Deinandra increscens subsp. villosa, native to the Central Coast of California.</title>
        <authorList>
            <person name="Guilliams M."/>
            <person name="Hasenstab-Lehman K."/>
            <person name="Meyer R."/>
            <person name="Mcevoy S."/>
        </authorList>
    </citation>
    <scope>NUCLEOTIDE SEQUENCE [LARGE SCALE GENOMIC DNA]</scope>
    <source>
        <tissue evidence="1">Leaf</tissue>
    </source>
</reference>
<evidence type="ECO:0000313" key="2">
    <source>
        <dbReference type="Proteomes" id="UP001408789"/>
    </source>
</evidence>
<protein>
    <submittedName>
        <fullName evidence="1">Uncharacterized protein</fullName>
    </submittedName>
</protein>
<name>A0AAP0DLE0_9ASTR</name>